<reference evidence="5" key="1">
    <citation type="submission" date="2017-09" db="EMBL/GenBank/DDBJ databases">
        <title>Depth-based differentiation of microbial function through sediment-hosted aquifers and enrichment of novel symbionts in the deep terrestrial subsurface.</title>
        <authorList>
            <person name="Probst A.J."/>
            <person name="Ladd B."/>
            <person name="Jarett J.K."/>
            <person name="Geller-Mcgrath D.E."/>
            <person name="Sieber C.M.K."/>
            <person name="Emerson J.B."/>
            <person name="Anantharaman K."/>
            <person name="Thomas B.C."/>
            <person name="Malmstrom R."/>
            <person name="Stieglmeier M."/>
            <person name="Klingl A."/>
            <person name="Woyke T."/>
            <person name="Ryan C.M."/>
            <person name="Banfield J.F."/>
        </authorList>
    </citation>
    <scope>NUCLEOTIDE SEQUENCE [LARGE SCALE GENOMIC DNA]</scope>
</reference>
<dbReference type="AlphaFoldDB" id="A0A2H0WN35"/>
<keyword evidence="2" id="KW-0560">Oxidoreductase</keyword>
<name>A0A2H0WN35_9BACT</name>
<dbReference type="PRINTS" id="PR00469">
    <property type="entry name" value="PNDRDTASEII"/>
</dbReference>
<evidence type="ECO:0000313" key="5">
    <source>
        <dbReference type="Proteomes" id="UP000230033"/>
    </source>
</evidence>
<dbReference type="InterPro" id="IPR036188">
    <property type="entry name" value="FAD/NAD-bd_sf"/>
</dbReference>
<keyword evidence="1" id="KW-0285">Flavoprotein</keyword>
<dbReference type="InterPro" id="IPR023753">
    <property type="entry name" value="FAD/NAD-binding_dom"/>
</dbReference>
<dbReference type="InterPro" id="IPR050097">
    <property type="entry name" value="Ferredoxin-NADP_redctase_2"/>
</dbReference>
<evidence type="ECO:0000256" key="2">
    <source>
        <dbReference type="ARBA" id="ARBA00023002"/>
    </source>
</evidence>
<dbReference type="EMBL" id="PEZJ01000010">
    <property type="protein sequence ID" value="PIS14061.1"/>
    <property type="molecule type" value="Genomic_DNA"/>
</dbReference>
<evidence type="ECO:0000259" key="3">
    <source>
        <dbReference type="Pfam" id="PF07992"/>
    </source>
</evidence>
<protein>
    <recommendedName>
        <fullName evidence="3">FAD/NAD(P)-binding domain-containing protein</fullName>
    </recommendedName>
</protein>
<proteinExistence type="predicted"/>
<dbReference type="PANTHER" id="PTHR48105">
    <property type="entry name" value="THIOREDOXIN REDUCTASE 1-RELATED-RELATED"/>
    <property type="match status" value="1"/>
</dbReference>
<dbReference type="SUPFAM" id="SSF51905">
    <property type="entry name" value="FAD/NAD(P)-binding domain"/>
    <property type="match status" value="1"/>
</dbReference>
<dbReference type="PRINTS" id="PR00368">
    <property type="entry name" value="FADPNR"/>
</dbReference>
<dbReference type="Gene3D" id="3.50.50.60">
    <property type="entry name" value="FAD/NAD(P)-binding domain"/>
    <property type="match status" value="2"/>
</dbReference>
<accession>A0A2H0WN35</accession>
<dbReference type="Pfam" id="PF07992">
    <property type="entry name" value="Pyr_redox_2"/>
    <property type="match status" value="1"/>
</dbReference>
<comment type="caution">
    <text evidence="4">The sequence shown here is derived from an EMBL/GenBank/DDBJ whole genome shotgun (WGS) entry which is preliminary data.</text>
</comment>
<dbReference type="Proteomes" id="UP000230033">
    <property type="component" value="Unassembled WGS sequence"/>
</dbReference>
<dbReference type="GO" id="GO:0016491">
    <property type="term" value="F:oxidoreductase activity"/>
    <property type="evidence" value="ECO:0007669"/>
    <property type="project" value="UniProtKB-KW"/>
</dbReference>
<organism evidence="4 5">
    <name type="scientific">Candidatus Shapirobacteria bacterium CG09_land_8_20_14_0_10_47_13</name>
    <dbReference type="NCBI Taxonomy" id="1974481"/>
    <lineage>
        <taxon>Bacteria</taxon>
        <taxon>Candidatus Shapironibacteriota</taxon>
    </lineage>
</organism>
<sequence>MYDLIILGLGPAGLAASIYASRYRIKHLAVGELPGGTLTVIPQVENYPGFQKISGLALTKRLVDQAKSLGGEIKVASLAAIGRQGQTFQVKTKTGETLTAKTLIMATGMERRKLGVPGEVKYLGAGVSYCATCDAAFFKGKTVAVAGGSNAAVMSVLHLVEFAAKIYLIYRGEALRAEPIWIERVLANPKVEVVYQTNIAEILGDGKKVTGVRLDKSYQGKEQITLDGIFVEIGGVPVIALAKPLGVALDDKGFIKVAPDMTTNVPGLFAAGDIASVFGEMQQIVVAVAEGALAALSVFQYLKGHVEKNG</sequence>
<feature type="domain" description="FAD/NAD(P)-binding" evidence="3">
    <location>
        <begin position="2"/>
        <end position="291"/>
    </location>
</feature>
<gene>
    <name evidence="4" type="ORF">COT65_00840</name>
</gene>
<evidence type="ECO:0000256" key="1">
    <source>
        <dbReference type="ARBA" id="ARBA00022630"/>
    </source>
</evidence>
<evidence type="ECO:0000313" key="4">
    <source>
        <dbReference type="EMBL" id="PIS14061.1"/>
    </source>
</evidence>